<dbReference type="EMBL" id="HBUE01019194">
    <property type="protein sequence ID" value="CAG6451785.1"/>
    <property type="molecule type" value="Transcribed_RNA"/>
</dbReference>
<name>A0A8D8A7N2_CULPI</name>
<organism evidence="3">
    <name type="scientific">Culex pipiens</name>
    <name type="common">House mosquito</name>
    <dbReference type="NCBI Taxonomy" id="7175"/>
    <lineage>
        <taxon>Eukaryota</taxon>
        <taxon>Metazoa</taxon>
        <taxon>Ecdysozoa</taxon>
        <taxon>Arthropoda</taxon>
        <taxon>Hexapoda</taxon>
        <taxon>Insecta</taxon>
        <taxon>Pterygota</taxon>
        <taxon>Neoptera</taxon>
        <taxon>Endopterygota</taxon>
        <taxon>Diptera</taxon>
        <taxon>Nematocera</taxon>
        <taxon>Culicoidea</taxon>
        <taxon>Culicidae</taxon>
        <taxon>Culicinae</taxon>
        <taxon>Culicini</taxon>
        <taxon>Culex</taxon>
        <taxon>Culex</taxon>
    </lineage>
</organism>
<feature type="signal peptide" evidence="2">
    <location>
        <begin position="1"/>
        <end position="18"/>
    </location>
</feature>
<keyword evidence="1" id="KW-0812">Transmembrane</keyword>
<dbReference type="EMBL" id="HBUE01019195">
    <property type="protein sequence ID" value="CAG6451786.1"/>
    <property type="molecule type" value="Transcribed_RNA"/>
</dbReference>
<accession>A0A8D8A7N2</accession>
<reference evidence="3" key="1">
    <citation type="submission" date="2021-05" db="EMBL/GenBank/DDBJ databases">
        <authorList>
            <person name="Alioto T."/>
            <person name="Alioto T."/>
            <person name="Gomez Garrido J."/>
        </authorList>
    </citation>
    <scope>NUCLEOTIDE SEQUENCE</scope>
</reference>
<proteinExistence type="predicted"/>
<keyword evidence="2" id="KW-0732">Signal</keyword>
<evidence type="ECO:0000313" key="3">
    <source>
        <dbReference type="EMBL" id="CAG6451787.1"/>
    </source>
</evidence>
<evidence type="ECO:0000256" key="2">
    <source>
        <dbReference type="SAM" id="SignalP"/>
    </source>
</evidence>
<dbReference type="EMBL" id="HBUE01019199">
    <property type="protein sequence ID" value="CAG6451788.1"/>
    <property type="molecule type" value="Transcribed_RNA"/>
</dbReference>
<keyword evidence="1" id="KW-0472">Membrane</keyword>
<protein>
    <submittedName>
        <fullName evidence="3">(northern house mosquito) hypothetical protein</fullName>
    </submittedName>
</protein>
<evidence type="ECO:0000256" key="1">
    <source>
        <dbReference type="SAM" id="Phobius"/>
    </source>
</evidence>
<dbReference type="AlphaFoldDB" id="A0A8D8A7N2"/>
<dbReference type="EMBL" id="HBUE01019197">
    <property type="protein sequence ID" value="CAG6451787.1"/>
    <property type="molecule type" value="Transcribed_RNA"/>
</dbReference>
<keyword evidence="1" id="KW-1133">Transmembrane helix</keyword>
<feature type="transmembrane region" description="Helical" evidence="1">
    <location>
        <begin position="186"/>
        <end position="207"/>
    </location>
</feature>
<sequence length="233" mass="26030">MRPELVVFAAFAAATIMAQEKCPTFTQSPEPIACLSEAWIKKIFPHFPDTYCVRMTLRCVNFGGETPNTTLSFECSSEGSGGIRMAIERSIRNASLKEHLRKISKVYVTICIVSGGKRGFRCAIKAAPNMVSVWRNYFSYGVDFARLRPTQKDSLGDCNCSVYDAFYRNQWQLCRFQAKSIPNPSVLSVSFTIAALMFACISILKALKRSFFCQRSAESGKIVQCVPAEATRH</sequence>
<feature type="chain" id="PRO_5036427878" evidence="2">
    <location>
        <begin position="19"/>
        <end position="233"/>
    </location>
</feature>